<dbReference type="BioCyc" id="ECAT999415-HMP:GTTI-1369-MONOMER"/>
<dbReference type="SUPFAM" id="SSF160240">
    <property type="entry name" value="Cation efflux protein cytoplasmic domain-like"/>
    <property type="match status" value="1"/>
</dbReference>
<evidence type="ECO:0000256" key="2">
    <source>
        <dbReference type="ARBA" id="ARBA00008114"/>
    </source>
</evidence>
<dbReference type="Gene3D" id="3.30.70.1350">
    <property type="entry name" value="Cation efflux protein, cytoplasmic domain"/>
    <property type="match status" value="1"/>
</dbReference>
<name>M2NDW2_9FIRM</name>
<dbReference type="SUPFAM" id="SSF161111">
    <property type="entry name" value="Cation efflux protein transmembrane domain-like"/>
    <property type="match status" value="1"/>
</dbReference>
<comment type="similarity">
    <text evidence="2">Belongs to the cation diffusion facilitator (CDF) transporter (TC 2.A.4) family.</text>
</comment>
<evidence type="ECO:0000313" key="10">
    <source>
        <dbReference type="EMBL" id="EMD16408.1"/>
    </source>
</evidence>
<keyword evidence="11" id="KW-1185">Reference proteome</keyword>
<dbReference type="InterPro" id="IPR050291">
    <property type="entry name" value="CDF_Transporter"/>
</dbReference>
<evidence type="ECO:0000256" key="6">
    <source>
        <dbReference type="ARBA" id="ARBA00023136"/>
    </source>
</evidence>
<accession>M2NDW2</accession>
<keyword evidence="3" id="KW-0813">Transport</keyword>
<comment type="caution">
    <text evidence="10">The sequence shown here is derived from an EMBL/GenBank/DDBJ whole genome shotgun (WGS) entry which is preliminary data.</text>
</comment>
<dbReference type="GO" id="GO:0016020">
    <property type="term" value="C:membrane"/>
    <property type="evidence" value="ECO:0007669"/>
    <property type="project" value="UniProtKB-SubCell"/>
</dbReference>
<comment type="subcellular location">
    <subcellularLocation>
        <location evidence="1">Membrane</location>
        <topology evidence="1">Multi-pass membrane protein</topology>
    </subcellularLocation>
</comment>
<dbReference type="EMBL" id="AGEJ01000021">
    <property type="protein sequence ID" value="EMD16408.1"/>
    <property type="molecule type" value="Genomic_DNA"/>
</dbReference>
<dbReference type="OrthoDB" id="9806522at2"/>
<dbReference type="InterPro" id="IPR058533">
    <property type="entry name" value="Cation_efflux_TM"/>
</dbReference>
<feature type="transmembrane region" description="Helical" evidence="7">
    <location>
        <begin position="127"/>
        <end position="147"/>
    </location>
</feature>
<dbReference type="Proteomes" id="UP000011758">
    <property type="component" value="Unassembled WGS sequence"/>
</dbReference>
<keyword evidence="4 7" id="KW-0812">Transmembrane</keyword>
<feature type="domain" description="Cation efflux protein cytoplasmic" evidence="9">
    <location>
        <begin position="226"/>
        <end position="302"/>
    </location>
</feature>
<dbReference type="InterPro" id="IPR036837">
    <property type="entry name" value="Cation_efflux_CTD_sf"/>
</dbReference>
<dbReference type="PANTHER" id="PTHR43840:SF15">
    <property type="entry name" value="MITOCHONDRIAL METAL TRANSPORTER 1-RELATED"/>
    <property type="match status" value="1"/>
</dbReference>
<dbReference type="Pfam" id="PF16916">
    <property type="entry name" value="ZT_dimer"/>
    <property type="match status" value="1"/>
</dbReference>
<keyword evidence="5 7" id="KW-1133">Transmembrane helix</keyword>
<evidence type="ECO:0000256" key="4">
    <source>
        <dbReference type="ARBA" id="ARBA00022692"/>
    </source>
</evidence>
<evidence type="ECO:0000259" key="8">
    <source>
        <dbReference type="Pfam" id="PF01545"/>
    </source>
</evidence>
<dbReference type="InterPro" id="IPR002524">
    <property type="entry name" value="Cation_efflux"/>
</dbReference>
<dbReference type="GO" id="GO:0008324">
    <property type="term" value="F:monoatomic cation transmembrane transporter activity"/>
    <property type="evidence" value="ECO:0007669"/>
    <property type="project" value="InterPro"/>
</dbReference>
<evidence type="ECO:0000259" key="9">
    <source>
        <dbReference type="Pfam" id="PF16916"/>
    </source>
</evidence>
<evidence type="ECO:0000256" key="7">
    <source>
        <dbReference type="SAM" id="Phobius"/>
    </source>
</evidence>
<dbReference type="NCBIfam" id="TIGR01297">
    <property type="entry name" value="CDF"/>
    <property type="match status" value="1"/>
</dbReference>
<dbReference type="PATRIC" id="fig|999415.3.peg.1353"/>
<organism evidence="10 11">
    <name type="scientific">Eggerthia catenaformis OT 569 = DSM 20559</name>
    <dbReference type="NCBI Taxonomy" id="999415"/>
    <lineage>
        <taxon>Bacteria</taxon>
        <taxon>Bacillati</taxon>
        <taxon>Bacillota</taxon>
        <taxon>Erysipelotrichia</taxon>
        <taxon>Erysipelotrichales</taxon>
        <taxon>Coprobacillaceae</taxon>
        <taxon>Eggerthia</taxon>
    </lineage>
</organism>
<protein>
    <submittedName>
        <fullName evidence="10">Cation diffusion facilitator family transporter</fullName>
    </submittedName>
</protein>
<reference evidence="10 11" key="1">
    <citation type="submission" date="2013-02" db="EMBL/GenBank/DDBJ databases">
        <title>The Genome Sequence of Lactobacillus catenaformis F0143.</title>
        <authorList>
            <consortium name="The Broad Institute Genome Sequencing Platform"/>
            <person name="Earl A."/>
            <person name="Ward D."/>
            <person name="Feldgarden M."/>
            <person name="Gevers D."/>
            <person name="Izard J."/>
            <person name="Blanton J.M."/>
            <person name="Mathney J."/>
            <person name="Dewhirst F.E."/>
            <person name="Young S.K."/>
            <person name="Zeng Q."/>
            <person name="Gargeya S."/>
            <person name="Fitzgerald M."/>
            <person name="Haas B."/>
            <person name="Abouelleil A."/>
            <person name="Alvarado L."/>
            <person name="Arachchi H.M."/>
            <person name="Berlin A."/>
            <person name="Chapman S.B."/>
            <person name="Gearin G."/>
            <person name="Goldberg J."/>
            <person name="Griggs A."/>
            <person name="Gujja S."/>
            <person name="Hansen M."/>
            <person name="Heiman D."/>
            <person name="Howarth C."/>
            <person name="Larimer J."/>
            <person name="Lui A."/>
            <person name="MacDonald P.J.P."/>
            <person name="McCowen C."/>
            <person name="Montmayeur A."/>
            <person name="Murphy C."/>
            <person name="Neiman D."/>
            <person name="Pearson M."/>
            <person name="Priest M."/>
            <person name="Roberts A."/>
            <person name="Saif S."/>
            <person name="Shea T."/>
            <person name="Sisk P."/>
            <person name="Stolte C."/>
            <person name="Sykes S."/>
            <person name="Wortman J."/>
            <person name="Nusbaum C."/>
            <person name="Birren B."/>
        </authorList>
    </citation>
    <scope>NUCLEOTIDE SEQUENCE [LARGE SCALE GENOMIC DNA]</scope>
    <source>
        <strain evidence="10 11">OT 569</strain>
    </source>
</reference>
<dbReference type="FunFam" id="1.20.1510.10:FF:000006">
    <property type="entry name" value="Divalent cation efflux transporter"/>
    <property type="match status" value="1"/>
</dbReference>
<evidence type="ECO:0000256" key="5">
    <source>
        <dbReference type="ARBA" id="ARBA00022989"/>
    </source>
</evidence>
<evidence type="ECO:0000256" key="3">
    <source>
        <dbReference type="ARBA" id="ARBA00022448"/>
    </source>
</evidence>
<dbReference type="AlphaFoldDB" id="M2NDW2"/>
<dbReference type="eggNOG" id="COG0053">
    <property type="taxonomic scope" value="Bacteria"/>
</dbReference>
<proteinExistence type="inferred from homology"/>
<sequence>MFKILSKIFIKSEDYHDSRIRTSYGILCSILSILCNLICVIFKIIFGYFIHSYAMIADGLNNLSDIGSNVASLIGFKLSSKYPDTKHPFGHGRYEYLAGFIIGILITLAGAESLISSIKQIIHPADIIFSIPAILVMVISVMIKLWMYRFNHYAGTLIESQTLIAVGKDSLNDVITSVASLIVILCSNFVSWSLDGLAGVIVSIIVLKNGIETIKEMINALLGQLPDPSLVSSIESIIVSHPEVLGYHDFMLHDYGAGGRFLILHVEVDHRMSLDHSHEIASELENKIEKKYSILTTIHIDPVDLEDSQAIDLYQKILKSVKSLNQDYTIHDFRVIRGRKIKIIFEVEVKNDHLSTESIKNQILDLMDKNYEYMIRVEHSFSG</sequence>
<feature type="transmembrane region" description="Helical" evidence="7">
    <location>
        <begin position="24"/>
        <end position="50"/>
    </location>
</feature>
<dbReference type="Gene3D" id="1.20.1510.10">
    <property type="entry name" value="Cation efflux protein transmembrane domain"/>
    <property type="match status" value="1"/>
</dbReference>
<dbReference type="Pfam" id="PF01545">
    <property type="entry name" value="Cation_efflux"/>
    <property type="match status" value="1"/>
</dbReference>
<feature type="transmembrane region" description="Helical" evidence="7">
    <location>
        <begin position="96"/>
        <end position="115"/>
    </location>
</feature>
<evidence type="ECO:0000313" key="11">
    <source>
        <dbReference type="Proteomes" id="UP000011758"/>
    </source>
</evidence>
<feature type="domain" description="Cation efflux protein transmembrane" evidence="8">
    <location>
        <begin position="30"/>
        <end position="222"/>
    </location>
</feature>
<evidence type="ECO:0000256" key="1">
    <source>
        <dbReference type="ARBA" id="ARBA00004141"/>
    </source>
</evidence>
<dbReference type="PANTHER" id="PTHR43840">
    <property type="entry name" value="MITOCHONDRIAL METAL TRANSPORTER 1-RELATED"/>
    <property type="match status" value="1"/>
</dbReference>
<dbReference type="InterPro" id="IPR027470">
    <property type="entry name" value="Cation_efflux_CTD"/>
</dbReference>
<keyword evidence="6 7" id="KW-0472">Membrane</keyword>
<dbReference type="RefSeq" id="WP_004803322.1">
    <property type="nucleotide sequence ID" value="NZ_AUGJ01000013.1"/>
</dbReference>
<gene>
    <name evidence="10" type="ORF">HMPREF9943_01334</name>
</gene>
<dbReference type="InterPro" id="IPR027469">
    <property type="entry name" value="Cation_efflux_TMD_sf"/>
</dbReference>
<dbReference type="STRING" id="999415.HMPREF9943_01334"/>